<gene>
    <name evidence="1" type="ORF">EV182_008300</name>
</gene>
<reference evidence="1" key="1">
    <citation type="submission" date="2022-06" db="EMBL/GenBank/DDBJ databases">
        <title>Phylogenomic reconstructions and comparative analyses of Kickxellomycotina fungi.</title>
        <authorList>
            <person name="Reynolds N.K."/>
            <person name="Stajich J.E."/>
            <person name="Barry K."/>
            <person name="Grigoriev I.V."/>
            <person name="Crous P."/>
            <person name="Smith M.E."/>
        </authorList>
    </citation>
    <scope>NUCLEOTIDE SEQUENCE</scope>
    <source>
        <strain evidence="1">RSA 2271</strain>
    </source>
</reference>
<evidence type="ECO:0000313" key="1">
    <source>
        <dbReference type="EMBL" id="KAJ1676383.1"/>
    </source>
</evidence>
<name>A0ACC1HKS2_9FUNG</name>
<dbReference type="Proteomes" id="UP001145114">
    <property type="component" value="Unassembled WGS sequence"/>
</dbReference>
<proteinExistence type="predicted"/>
<comment type="caution">
    <text evidence="1">The sequence shown here is derived from an EMBL/GenBank/DDBJ whole genome shotgun (WGS) entry which is preliminary data.</text>
</comment>
<dbReference type="EMBL" id="JAMZIH010004202">
    <property type="protein sequence ID" value="KAJ1676383.1"/>
    <property type="molecule type" value="Genomic_DNA"/>
</dbReference>
<accession>A0ACC1HKS2</accession>
<sequence length="204" mass="23437">PIFKGKKGLLYSVYKQQYLELIEDGEYQKAFTILNRRLKPLESQQSCAGEFRDLCYLLTAKSVQDAAMFRNWDGIVSAREKLVEYLQRVLEFEVEDRDRLSVHVPPNRMIELFRQAVAYQINTCNYRVGEALPTVPSLLEDYTPVLIPNAPKRRFVGHQDNVKCVTYIGEYATYVASGSSDNTVRIWDTETGECVSVLEGHKSR</sequence>
<evidence type="ECO:0000313" key="2">
    <source>
        <dbReference type="Proteomes" id="UP001145114"/>
    </source>
</evidence>
<feature type="non-terminal residue" evidence="1">
    <location>
        <position position="204"/>
    </location>
</feature>
<protein>
    <submittedName>
        <fullName evidence="1">Uncharacterized protein</fullName>
    </submittedName>
</protein>
<organism evidence="1 2">
    <name type="scientific">Spiromyces aspiralis</name>
    <dbReference type="NCBI Taxonomy" id="68401"/>
    <lineage>
        <taxon>Eukaryota</taxon>
        <taxon>Fungi</taxon>
        <taxon>Fungi incertae sedis</taxon>
        <taxon>Zoopagomycota</taxon>
        <taxon>Kickxellomycotina</taxon>
        <taxon>Kickxellomycetes</taxon>
        <taxon>Kickxellales</taxon>
        <taxon>Kickxellaceae</taxon>
        <taxon>Spiromyces</taxon>
    </lineage>
</organism>
<feature type="non-terminal residue" evidence="1">
    <location>
        <position position="1"/>
    </location>
</feature>
<keyword evidence="2" id="KW-1185">Reference proteome</keyword>